<dbReference type="CDD" id="cd00303">
    <property type="entry name" value="retropepsin_like"/>
    <property type="match status" value="1"/>
</dbReference>
<gene>
    <name evidence="1" type="ORF">WG66_12762</name>
</gene>
<dbReference type="AlphaFoldDB" id="A0A0W0FE97"/>
<dbReference type="eggNOG" id="KOG0017">
    <property type="taxonomic scope" value="Eukaryota"/>
</dbReference>
<reference evidence="1 2" key="1">
    <citation type="submission" date="2015-12" db="EMBL/GenBank/DDBJ databases">
        <title>Draft genome sequence of Moniliophthora roreri, the causal agent of frosty pod rot of cacao.</title>
        <authorList>
            <person name="Aime M.C."/>
            <person name="Diaz-Valderrama J.R."/>
            <person name="Kijpornyongpan T."/>
            <person name="Phillips-Mora W."/>
        </authorList>
    </citation>
    <scope>NUCLEOTIDE SEQUENCE [LARGE SCALE GENOMIC DNA]</scope>
    <source>
        <strain evidence="1 2">MCA 2952</strain>
    </source>
</reference>
<dbReference type="SUPFAM" id="SSF56672">
    <property type="entry name" value="DNA/RNA polymerases"/>
    <property type="match status" value="1"/>
</dbReference>
<dbReference type="InterPro" id="IPR021109">
    <property type="entry name" value="Peptidase_aspartic_dom_sf"/>
</dbReference>
<dbReference type="Proteomes" id="UP000054988">
    <property type="component" value="Unassembled WGS sequence"/>
</dbReference>
<protein>
    <recommendedName>
        <fullName evidence="3">Reverse transcriptase-rnase h-integrase</fullName>
    </recommendedName>
</protein>
<evidence type="ECO:0000313" key="1">
    <source>
        <dbReference type="EMBL" id="KTB34651.1"/>
    </source>
</evidence>
<dbReference type="InterPro" id="IPR043128">
    <property type="entry name" value="Rev_trsase/Diguanyl_cyclase"/>
</dbReference>
<dbReference type="EMBL" id="LATX01002053">
    <property type="protein sequence ID" value="KTB34651.1"/>
    <property type="molecule type" value="Genomic_DNA"/>
</dbReference>
<dbReference type="Gene3D" id="2.40.70.10">
    <property type="entry name" value="Acid Proteases"/>
    <property type="match status" value="1"/>
</dbReference>
<name>A0A0W0FE97_MONRR</name>
<accession>A0A0W0FE97</accession>
<proteinExistence type="predicted"/>
<dbReference type="InterPro" id="IPR043502">
    <property type="entry name" value="DNA/RNA_pol_sf"/>
</dbReference>
<sequence length="259" mass="30302">MGKTLDGTPNKTTWISHVVEVKFQIQGKTFKENFLISEIGEEEMILGLPWLRLHNPKINWETGEIEFPPRRRIQIKQFIGILDATLAEVLIGAKTTASQELPHQKEETKKSIDELIPSYLQRYRHWFEKRKSEHFPPFRAYDHAIELKPDFVPRDCKLYPLSPAEQQEQDKFLEENLWKGYIMKSKSPIASPFFFVAKKEKGALWPTQDYRELNKGIIKNAYLLPLISELLDKLKGATVFTKLDLWNGYNNVWIKDGDQ</sequence>
<evidence type="ECO:0008006" key="3">
    <source>
        <dbReference type="Google" id="ProtNLM"/>
    </source>
</evidence>
<dbReference type="InterPro" id="IPR032567">
    <property type="entry name" value="RTL1-rel"/>
</dbReference>
<organism evidence="1 2">
    <name type="scientific">Moniliophthora roreri</name>
    <name type="common">Frosty pod rot fungus</name>
    <name type="synonym">Monilia roreri</name>
    <dbReference type="NCBI Taxonomy" id="221103"/>
    <lineage>
        <taxon>Eukaryota</taxon>
        <taxon>Fungi</taxon>
        <taxon>Dikarya</taxon>
        <taxon>Basidiomycota</taxon>
        <taxon>Agaricomycotina</taxon>
        <taxon>Agaricomycetes</taxon>
        <taxon>Agaricomycetidae</taxon>
        <taxon>Agaricales</taxon>
        <taxon>Marasmiineae</taxon>
        <taxon>Marasmiaceae</taxon>
        <taxon>Moniliophthora</taxon>
    </lineage>
</organism>
<dbReference type="PANTHER" id="PTHR15503:SF22">
    <property type="entry name" value="TRANSPOSON TY3-I GAG POLYPROTEIN"/>
    <property type="match status" value="1"/>
</dbReference>
<comment type="caution">
    <text evidence="1">The sequence shown here is derived from an EMBL/GenBank/DDBJ whole genome shotgun (WGS) entry which is preliminary data.</text>
</comment>
<dbReference type="Gene3D" id="3.10.10.10">
    <property type="entry name" value="HIV Type 1 Reverse Transcriptase, subunit A, domain 1"/>
    <property type="match status" value="1"/>
</dbReference>
<dbReference type="Gene3D" id="3.30.70.270">
    <property type="match status" value="1"/>
</dbReference>
<evidence type="ECO:0000313" key="2">
    <source>
        <dbReference type="Proteomes" id="UP000054988"/>
    </source>
</evidence>
<dbReference type="PANTHER" id="PTHR15503">
    <property type="entry name" value="LDOC1 RELATED"/>
    <property type="match status" value="1"/>
</dbReference>